<proteinExistence type="predicted"/>
<dbReference type="WBParaSite" id="scaffold11135_cov182.g15335">
    <property type="protein sequence ID" value="scaffold11135_cov182.g15335"/>
    <property type="gene ID" value="scaffold11135_cov182.g15335"/>
</dbReference>
<organism evidence="1 2">
    <name type="scientific">Meloidogyne javanica</name>
    <name type="common">Root-knot nematode worm</name>
    <dbReference type="NCBI Taxonomy" id="6303"/>
    <lineage>
        <taxon>Eukaryota</taxon>
        <taxon>Metazoa</taxon>
        <taxon>Ecdysozoa</taxon>
        <taxon>Nematoda</taxon>
        <taxon>Chromadorea</taxon>
        <taxon>Rhabditida</taxon>
        <taxon>Tylenchina</taxon>
        <taxon>Tylenchomorpha</taxon>
        <taxon>Tylenchoidea</taxon>
        <taxon>Meloidogynidae</taxon>
        <taxon>Meloidogyninae</taxon>
        <taxon>Meloidogyne</taxon>
        <taxon>Meloidogyne incognita group</taxon>
    </lineage>
</organism>
<protein>
    <submittedName>
        <fullName evidence="2">Uncharacterized protein</fullName>
    </submittedName>
</protein>
<sequence>MSRFPASFLKTTLPTNCVLPPKFTTANFWLTATAPLLKKRCKKTCVNLTDDFVKQFKSYIDLLAGYRDGEMQYDQVEWVRPEEERIECLSESHVHPSASAAVGEIPMAKGGVGLHCMLPDCENPILYSEIRVLFSKEKFTSGECQRKERMTPINSVHIDIAKDSPVQTADARNEFVLDREYHADSESFLDREFHVDVAEDIHIEFADASIGSVLDRIQSDEFFHIRTQLCHHSENL</sequence>
<name>A0A915LEL0_MELJA</name>
<evidence type="ECO:0000313" key="2">
    <source>
        <dbReference type="WBParaSite" id="scaffold11135_cov182.g15335"/>
    </source>
</evidence>
<dbReference type="AlphaFoldDB" id="A0A915LEL0"/>
<keyword evidence="1" id="KW-1185">Reference proteome</keyword>
<reference evidence="2" key="1">
    <citation type="submission" date="2022-11" db="UniProtKB">
        <authorList>
            <consortium name="WormBaseParasite"/>
        </authorList>
    </citation>
    <scope>IDENTIFICATION</scope>
</reference>
<evidence type="ECO:0000313" key="1">
    <source>
        <dbReference type="Proteomes" id="UP000887561"/>
    </source>
</evidence>
<accession>A0A915LEL0</accession>
<dbReference type="Proteomes" id="UP000887561">
    <property type="component" value="Unplaced"/>
</dbReference>